<comment type="caution">
    <text evidence="5">The sequence shown here is derived from an EMBL/GenBank/DDBJ whole genome shotgun (WGS) entry which is preliminary data.</text>
</comment>
<dbReference type="GO" id="GO:1904680">
    <property type="term" value="F:peptide transmembrane transporter activity"/>
    <property type="evidence" value="ECO:0007669"/>
    <property type="project" value="TreeGrafter"/>
</dbReference>
<evidence type="ECO:0000313" key="6">
    <source>
        <dbReference type="Proteomes" id="UP000253208"/>
    </source>
</evidence>
<comment type="similarity">
    <text evidence="1">Belongs to the bacterial solute-binding protein 5 family.</text>
</comment>
<dbReference type="InterPro" id="IPR030678">
    <property type="entry name" value="Peptide/Ni-bd"/>
</dbReference>
<evidence type="ECO:0000256" key="1">
    <source>
        <dbReference type="ARBA" id="ARBA00005695"/>
    </source>
</evidence>
<name>A0A367G5Z9_9FIRM</name>
<evidence type="ECO:0000256" key="2">
    <source>
        <dbReference type="ARBA" id="ARBA00022448"/>
    </source>
</evidence>
<accession>A0A367G5Z9</accession>
<dbReference type="InterPro" id="IPR039424">
    <property type="entry name" value="SBP_5"/>
</dbReference>
<dbReference type="PROSITE" id="PS51257">
    <property type="entry name" value="PROKAR_LIPOPROTEIN"/>
    <property type="match status" value="1"/>
</dbReference>
<sequence>MKKRTGINYGRKYAAITLAAVTAACTGATVGSAVTVAAAEENKTLVYAGESESTINPLLNNHDELPDLIFSGLMKYDANGKPVEDLAESYTFDKATNTYTFKLRDGVKWHDGEDFNAEDVVYTYKELTEDETLGASITSNYQDITSIEAPDDQTVIFTLDQYDAAMLDYFTMGILPEHLLEGEDVNTTSFNQNPVGTGRYKFEDWDATGGMITLKRNEDYYGKVPNIETVVYRTVSDETTKATMLQSGEADLAWLNSNYASQFKDKDGYNYWEFTTADYRGAAMDMSTDFWKENGDSIGVLNYALDKDSIIAGVLAGQGEPAYSPIQRNPLGTDKEANIYSYDLDTFAKKMEELGWKKGDDGIYERNGQKFHFTIQVRDYEEERVDIANVMSDMLKQAGVEMEVKLVTKFDWDAGYNGFLAGYATQFDPDMAYVNFVTDASGNNMHYSNADVDKYLEEGRHGETEEARKEAYSEFEKAYAKAPGILLVAYLQGDYVGVSGLDGLDTTRVLGHHSVGVMWNIEDWTITK</sequence>
<dbReference type="Pfam" id="PF00496">
    <property type="entry name" value="SBP_bac_5"/>
    <property type="match status" value="1"/>
</dbReference>
<dbReference type="Gene3D" id="3.10.105.10">
    <property type="entry name" value="Dipeptide-binding Protein, Domain 3"/>
    <property type="match status" value="1"/>
</dbReference>
<evidence type="ECO:0000313" key="5">
    <source>
        <dbReference type="EMBL" id="RCH46080.1"/>
    </source>
</evidence>
<dbReference type="Gene3D" id="3.90.76.10">
    <property type="entry name" value="Dipeptide-binding Protein, Domain 1"/>
    <property type="match status" value="1"/>
</dbReference>
<evidence type="ECO:0000256" key="3">
    <source>
        <dbReference type="ARBA" id="ARBA00022729"/>
    </source>
</evidence>
<dbReference type="EMBL" id="PSQG01000002">
    <property type="protein sequence ID" value="RCH46080.1"/>
    <property type="molecule type" value="Genomic_DNA"/>
</dbReference>
<proteinExistence type="inferred from homology"/>
<dbReference type="PIRSF" id="PIRSF002741">
    <property type="entry name" value="MppA"/>
    <property type="match status" value="1"/>
</dbReference>
<dbReference type="Proteomes" id="UP000253208">
    <property type="component" value="Unassembled WGS sequence"/>
</dbReference>
<dbReference type="AlphaFoldDB" id="A0A367G5Z9"/>
<dbReference type="RefSeq" id="WP_114001511.1">
    <property type="nucleotide sequence ID" value="NZ_PSQG01000002.1"/>
</dbReference>
<dbReference type="GO" id="GO:0043190">
    <property type="term" value="C:ATP-binding cassette (ABC) transporter complex"/>
    <property type="evidence" value="ECO:0007669"/>
    <property type="project" value="InterPro"/>
</dbReference>
<feature type="domain" description="Solute-binding protein family 5" evidence="4">
    <location>
        <begin position="81"/>
        <end position="442"/>
    </location>
</feature>
<dbReference type="SUPFAM" id="SSF53850">
    <property type="entry name" value="Periplasmic binding protein-like II"/>
    <property type="match status" value="1"/>
</dbReference>
<reference evidence="5 6" key="1">
    <citation type="submission" date="2018-02" db="EMBL/GenBank/DDBJ databases">
        <title>Complete genome sequencing of Faecalibacterium prausnitzii strains isolated from the human gut.</title>
        <authorList>
            <person name="Fitzgerald B.C."/>
            <person name="Shkoporov A.N."/>
            <person name="Ross P.R."/>
            <person name="Hill C."/>
        </authorList>
    </citation>
    <scope>NUCLEOTIDE SEQUENCE [LARGE SCALE GENOMIC DNA]</scope>
    <source>
        <strain evidence="5 6">APC942/31-1</strain>
    </source>
</reference>
<gene>
    <name evidence="5" type="ORF">C4886_01575</name>
</gene>
<keyword evidence="3" id="KW-0732">Signal</keyword>
<dbReference type="GO" id="GO:0015833">
    <property type="term" value="P:peptide transport"/>
    <property type="evidence" value="ECO:0007669"/>
    <property type="project" value="TreeGrafter"/>
</dbReference>
<dbReference type="GO" id="GO:0042597">
    <property type="term" value="C:periplasmic space"/>
    <property type="evidence" value="ECO:0007669"/>
    <property type="project" value="UniProtKB-ARBA"/>
</dbReference>
<dbReference type="Gene3D" id="3.40.190.10">
    <property type="entry name" value="Periplasmic binding protein-like II"/>
    <property type="match status" value="1"/>
</dbReference>
<organism evidence="5 6">
    <name type="scientific">Blautia obeum</name>
    <dbReference type="NCBI Taxonomy" id="40520"/>
    <lineage>
        <taxon>Bacteria</taxon>
        <taxon>Bacillati</taxon>
        <taxon>Bacillota</taxon>
        <taxon>Clostridia</taxon>
        <taxon>Lachnospirales</taxon>
        <taxon>Lachnospiraceae</taxon>
        <taxon>Blautia</taxon>
    </lineage>
</organism>
<evidence type="ECO:0000259" key="4">
    <source>
        <dbReference type="Pfam" id="PF00496"/>
    </source>
</evidence>
<dbReference type="PANTHER" id="PTHR30290">
    <property type="entry name" value="PERIPLASMIC BINDING COMPONENT OF ABC TRANSPORTER"/>
    <property type="match status" value="1"/>
</dbReference>
<keyword evidence="2" id="KW-0813">Transport</keyword>
<dbReference type="PANTHER" id="PTHR30290:SF9">
    <property type="entry name" value="OLIGOPEPTIDE-BINDING PROTEIN APPA"/>
    <property type="match status" value="1"/>
</dbReference>
<protein>
    <submittedName>
        <fullName evidence="5">ABC transporter substrate-binding protein</fullName>
    </submittedName>
</protein>
<dbReference type="InterPro" id="IPR000914">
    <property type="entry name" value="SBP_5_dom"/>
</dbReference>